<dbReference type="Proteomes" id="UP001054837">
    <property type="component" value="Unassembled WGS sequence"/>
</dbReference>
<name>A0AAV4X811_9ARAC</name>
<dbReference type="InterPro" id="IPR003656">
    <property type="entry name" value="Znf_BED"/>
</dbReference>
<dbReference type="GO" id="GO:0008270">
    <property type="term" value="F:zinc ion binding"/>
    <property type="evidence" value="ECO:0007669"/>
    <property type="project" value="UniProtKB-KW"/>
</dbReference>
<protein>
    <recommendedName>
        <fullName evidence="6">BED-type domain-containing protein</fullName>
    </recommendedName>
</protein>
<evidence type="ECO:0000256" key="5">
    <source>
        <dbReference type="SAM" id="MobiDB-lite"/>
    </source>
</evidence>
<evidence type="ECO:0000313" key="8">
    <source>
        <dbReference type="Proteomes" id="UP001054837"/>
    </source>
</evidence>
<comment type="caution">
    <text evidence="7">The sequence shown here is derived from an EMBL/GenBank/DDBJ whole genome shotgun (WGS) entry which is preliminary data.</text>
</comment>
<evidence type="ECO:0000256" key="2">
    <source>
        <dbReference type="ARBA" id="ARBA00022771"/>
    </source>
</evidence>
<dbReference type="GO" id="GO:0003677">
    <property type="term" value="F:DNA binding"/>
    <property type="evidence" value="ECO:0007669"/>
    <property type="project" value="InterPro"/>
</dbReference>
<evidence type="ECO:0000256" key="3">
    <source>
        <dbReference type="ARBA" id="ARBA00022833"/>
    </source>
</evidence>
<keyword evidence="8" id="KW-1185">Reference proteome</keyword>
<organism evidence="7 8">
    <name type="scientific">Caerostris darwini</name>
    <dbReference type="NCBI Taxonomy" id="1538125"/>
    <lineage>
        <taxon>Eukaryota</taxon>
        <taxon>Metazoa</taxon>
        <taxon>Ecdysozoa</taxon>
        <taxon>Arthropoda</taxon>
        <taxon>Chelicerata</taxon>
        <taxon>Arachnida</taxon>
        <taxon>Araneae</taxon>
        <taxon>Araneomorphae</taxon>
        <taxon>Entelegynae</taxon>
        <taxon>Araneoidea</taxon>
        <taxon>Araneidae</taxon>
        <taxon>Caerostris</taxon>
    </lineage>
</organism>
<dbReference type="AlphaFoldDB" id="A0AAV4X811"/>
<evidence type="ECO:0000256" key="4">
    <source>
        <dbReference type="PROSITE-ProRule" id="PRU00027"/>
    </source>
</evidence>
<gene>
    <name evidence="7" type="ORF">CDAR_127221</name>
</gene>
<accession>A0AAV4X811</accession>
<dbReference type="EMBL" id="BPLQ01015730">
    <property type="protein sequence ID" value="GIY91255.1"/>
    <property type="molecule type" value="Genomic_DNA"/>
</dbReference>
<feature type="domain" description="BED-type" evidence="6">
    <location>
        <begin position="15"/>
        <end position="65"/>
    </location>
</feature>
<feature type="region of interest" description="Disordered" evidence="5">
    <location>
        <begin position="194"/>
        <end position="219"/>
    </location>
</feature>
<reference evidence="7 8" key="1">
    <citation type="submission" date="2021-06" db="EMBL/GenBank/DDBJ databases">
        <title>Caerostris darwini draft genome.</title>
        <authorList>
            <person name="Kono N."/>
            <person name="Arakawa K."/>
        </authorList>
    </citation>
    <scope>NUCLEOTIDE SEQUENCE [LARGE SCALE GENOMIC DNA]</scope>
</reference>
<feature type="compositionally biased region" description="Polar residues" evidence="5">
    <location>
        <begin position="194"/>
        <end position="207"/>
    </location>
</feature>
<proteinExistence type="predicted"/>
<keyword evidence="2 4" id="KW-0863">Zinc-finger</keyword>
<keyword evidence="1" id="KW-0479">Metal-binding</keyword>
<sequence>MTDEVKFTANAANSENRSLCWLFFNETGEKNICKVCSEEIYTTFGVPSDLRNHLRRKHGNLWKTCLETYLDDNNRRMDFPRNQDSKGIIPREIEKTLYTYSQISEVNKSTSGKSATVSKPTFKIESVQEVPMTIELSESPIIIKSEVIVEEIDSPPATEINPPPATEINPPPQTEINPPPQTETAMELSNTVKLPNKQTKTSSIREFTSNKKSHPVSQSSLHNRYKIPTIIPPNCLISGTSIDSGNIGQACDNFGIYIASLLKNLPCRRKAHHLQLQIINMILKERMSLNNR</sequence>
<evidence type="ECO:0000259" key="6">
    <source>
        <dbReference type="PROSITE" id="PS50808"/>
    </source>
</evidence>
<evidence type="ECO:0000313" key="7">
    <source>
        <dbReference type="EMBL" id="GIY91255.1"/>
    </source>
</evidence>
<evidence type="ECO:0000256" key="1">
    <source>
        <dbReference type="ARBA" id="ARBA00022723"/>
    </source>
</evidence>
<keyword evidence="3" id="KW-0862">Zinc</keyword>
<dbReference type="PROSITE" id="PS50808">
    <property type="entry name" value="ZF_BED"/>
    <property type="match status" value="1"/>
</dbReference>